<name>A0A2Z6AU49_9BACT</name>
<dbReference type="RefSeq" id="WP_126375572.1">
    <property type="nucleotide sequence ID" value="NZ_AP017378.1"/>
</dbReference>
<keyword evidence="2" id="KW-1185">Reference proteome</keyword>
<gene>
    <name evidence="1" type="ORF">DFE_0031</name>
</gene>
<organism evidence="1 2">
    <name type="scientific">Desulfovibrio ferrophilus</name>
    <dbReference type="NCBI Taxonomy" id="241368"/>
    <lineage>
        <taxon>Bacteria</taxon>
        <taxon>Pseudomonadati</taxon>
        <taxon>Thermodesulfobacteriota</taxon>
        <taxon>Desulfovibrionia</taxon>
        <taxon>Desulfovibrionales</taxon>
        <taxon>Desulfovibrionaceae</taxon>
        <taxon>Desulfovibrio</taxon>
    </lineage>
</organism>
<dbReference type="Proteomes" id="UP000269883">
    <property type="component" value="Chromosome"/>
</dbReference>
<sequence>MNVTSIAYQPLTITAPTSERQQSTGLLLPQGMDRTHDAATGFATDLTLRLQTQADQSENDTSDLASALINSVDFIGDQFGPDAATAAMGIVYSRIGEGEITEDALGKGLLDVIRFMDRNFGFEGGDKVIAQFNGELNDALNSYFDNGLSEKFYAGTPESGTIVQAVPELIQQVQNTFGDEIAQSVADIIEGNLESGLTMTNLRKGIAQAKNHLARNGEPGAASVLAHAAQGIMDGLSPESAATTKGVTLDIAV</sequence>
<evidence type="ECO:0000313" key="2">
    <source>
        <dbReference type="Proteomes" id="UP000269883"/>
    </source>
</evidence>
<proteinExistence type="predicted"/>
<protein>
    <submittedName>
        <fullName evidence="1">Uncharacterized protein</fullName>
    </submittedName>
</protein>
<evidence type="ECO:0000313" key="1">
    <source>
        <dbReference type="EMBL" id="BBD06757.1"/>
    </source>
</evidence>
<dbReference type="AlphaFoldDB" id="A0A2Z6AU49"/>
<dbReference type="OrthoDB" id="5450560at2"/>
<accession>A0A2Z6AU49</accession>
<dbReference type="EMBL" id="AP017378">
    <property type="protein sequence ID" value="BBD06757.1"/>
    <property type="molecule type" value="Genomic_DNA"/>
</dbReference>
<reference evidence="1 2" key="1">
    <citation type="journal article" date="2018" name="Sci. Adv.">
        <title>Multi-heme cytochromes provide a pathway for survival in energy-limited environments.</title>
        <authorList>
            <person name="Deng X."/>
            <person name="Dohmae N."/>
            <person name="Nealson K.H."/>
            <person name="Hashimoto K."/>
            <person name="Okamoto A."/>
        </authorList>
    </citation>
    <scope>NUCLEOTIDE SEQUENCE [LARGE SCALE GENOMIC DNA]</scope>
    <source>
        <strain evidence="1 2">IS5</strain>
    </source>
</reference>
<dbReference type="KEGG" id="dfl:DFE_0031"/>